<dbReference type="EMBL" id="VSRR010002396">
    <property type="protein sequence ID" value="MPC31247.1"/>
    <property type="molecule type" value="Genomic_DNA"/>
</dbReference>
<accession>A0A5B7ED35</accession>
<organism evidence="1 2">
    <name type="scientific">Portunus trituberculatus</name>
    <name type="common">Swimming crab</name>
    <name type="synonym">Neptunus trituberculatus</name>
    <dbReference type="NCBI Taxonomy" id="210409"/>
    <lineage>
        <taxon>Eukaryota</taxon>
        <taxon>Metazoa</taxon>
        <taxon>Ecdysozoa</taxon>
        <taxon>Arthropoda</taxon>
        <taxon>Crustacea</taxon>
        <taxon>Multicrustacea</taxon>
        <taxon>Malacostraca</taxon>
        <taxon>Eumalacostraca</taxon>
        <taxon>Eucarida</taxon>
        <taxon>Decapoda</taxon>
        <taxon>Pleocyemata</taxon>
        <taxon>Brachyura</taxon>
        <taxon>Eubrachyura</taxon>
        <taxon>Portunoidea</taxon>
        <taxon>Portunidae</taxon>
        <taxon>Portuninae</taxon>
        <taxon>Portunus</taxon>
    </lineage>
</organism>
<sequence length="172" mass="19281">MEEEEEEEEARAVHIGMVRARAGPDSTELSQVFIGWSISGYLGKVRVPKVTHTHTHTKVEKDNTKSNNVLTTKASQIYFYGTVPNFLKPRVRVSEASRKNETHLRVNNAKSTPFHPDPSRVSVMVVLLQVTTMTLICEDANYAAHEAWKVNGGARNILVTRCSFKDDRRGGT</sequence>
<dbReference type="AlphaFoldDB" id="A0A5B7ED35"/>
<dbReference type="Proteomes" id="UP000324222">
    <property type="component" value="Unassembled WGS sequence"/>
</dbReference>
<name>A0A5B7ED35_PORTR</name>
<reference evidence="1 2" key="1">
    <citation type="submission" date="2019-05" db="EMBL/GenBank/DDBJ databases">
        <title>Another draft genome of Portunus trituberculatus and its Hox gene families provides insights of decapod evolution.</title>
        <authorList>
            <person name="Jeong J.-H."/>
            <person name="Song I."/>
            <person name="Kim S."/>
            <person name="Choi T."/>
            <person name="Kim D."/>
            <person name="Ryu S."/>
            <person name="Kim W."/>
        </authorList>
    </citation>
    <scope>NUCLEOTIDE SEQUENCE [LARGE SCALE GENOMIC DNA]</scope>
    <source>
        <tissue evidence="1">Muscle</tissue>
    </source>
</reference>
<protein>
    <submittedName>
        <fullName evidence="1">Uncharacterized protein</fullName>
    </submittedName>
</protein>
<evidence type="ECO:0000313" key="1">
    <source>
        <dbReference type="EMBL" id="MPC31247.1"/>
    </source>
</evidence>
<evidence type="ECO:0000313" key="2">
    <source>
        <dbReference type="Proteomes" id="UP000324222"/>
    </source>
</evidence>
<proteinExistence type="predicted"/>
<keyword evidence="2" id="KW-1185">Reference proteome</keyword>
<comment type="caution">
    <text evidence="1">The sequence shown here is derived from an EMBL/GenBank/DDBJ whole genome shotgun (WGS) entry which is preliminary data.</text>
</comment>
<gene>
    <name evidence="1" type="ORF">E2C01_024531</name>
</gene>